<dbReference type="OrthoDB" id="9800053at2"/>
<dbReference type="PANTHER" id="PTHR35337">
    <property type="entry name" value="SLR1478 PROTEIN"/>
    <property type="match status" value="1"/>
</dbReference>
<feature type="transmembrane region" description="Helical" evidence="1">
    <location>
        <begin position="560"/>
        <end position="587"/>
    </location>
</feature>
<organism evidence="2 3">
    <name type="scientific">Haliscomenobacter hydrossis (strain ATCC 27775 / DSM 1100 / LMG 10767 / O)</name>
    <dbReference type="NCBI Taxonomy" id="760192"/>
    <lineage>
        <taxon>Bacteria</taxon>
        <taxon>Pseudomonadati</taxon>
        <taxon>Bacteroidota</taxon>
        <taxon>Saprospiria</taxon>
        <taxon>Saprospirales</taxon>
        <taxon>Haliscomenobacteraceae</taxon>
        <taxon>Haliscomenobacter</taxon>
    </lineage>
</organism>
<gene>
    <name evidence="2" type="ordered locus">Halhy_3033</name>
</gene>
<keyword evidence="3" id="KW-1185">Reference proteome</keyword>
<evidence type="ECO:0000256" key="1">
    <source>
        <dbReference type="SAM" id="Phobius"/>
    </source>
</evidence>
<dbReference type="KEGG" id="hhy:Halhy_3033"/>
<dbReference type="STRING" id="760192.Halhy_3033"/>
<dbReference type="RefSeq" id="WP_013765439.1">
    <property type="nucleotide sequence ID" value="NC_015510.1"/>
</dbReference>
<evidence type="ECO:0008006" key="4">
    <source>
        <dbReference type="Google" id="ProtNLM"/>
    </source>
</evidence>
<proteinExistence type="predicted"/>
<dbReference type="InterPro" id="IPR002798">
    <property type="entry name" value="SpoIIM-like"/>
</dbReference>
<feature type="transmembrane region" description="Helical" evidence="1">
    <location>
        <begin position="288"/>
        <end position="307"/>
    </location>
</feature>
<name>F4L6R5_HALH1</name>
<feature type="transmembrane region" description="Helical" evidence="1">
    <location>
        <begin position="100"/>
        <end position="119"/>
    </location>
</feature>
<feature type="transmembrane region" description="Helical" evidence="1">
    <location>
        <begin position="214"/>
        <end position="240"/>
    </location>
</feature>
<keyword evidence="1" id="KW-0472">Membrane</keyword>
<dbReference type="Pfam" id="PF01944">
    <property type="entry name" value="SpoIIM"/>
    <property type="match status" value="1"/>
</dbReference>
<reference evidence="2 3" key="1">
    <citation type="journal article" date="2011" name="Stand. Genomic Sci.">
        <title>Complete genome sequence of Haliscomenobacter hydrossis type strain (O).</title>
        <authorList>
            <consortium name="US DOE Joint Genome Institute (JGI-PGF)"/>
            <person name="Daligault H."/>
            <person name="Lapidus A."/>
            <person name="Zeytun A."/>
            <person name="Nolan M."/>
            <person name="Lucas S."/>
            <person name="Del Rio T.G."/>
            <person name="Tice H."/>
            <person name="Cheng J.F."/>
            <person name="Tapia R."/>
            <person name="Han C."/>
            <person name="Goodwin L."/>
            <person name="Pitluck S."/>
            <person name="Liolios K."/>
            <person name="Pagani I."/>
            <person name="Ivanova N."/>
            <person name="Huntemann M."/>
            <person name="Mavromatis K."/>
            <person name="Mikhailova N."/>
            <person name="Pati A."/>
            <person name="Chen A."/>
            <person name="Palaniappan K."/>
            <person name="Land M."/>
            <person name="Hauser L."/>
            <person name="Brambilla E.M."/>
            <person name="Rohde M."/>
            <person name="Verbarg S."/>
            <person name="Goker M."/>
            <person name="Bristow J."/>
            <person name="Eisen J.A."/>
            <person name="Markowitz V."/>
            <person name="Hugenholtz P."/>
            <person name="Kyrpides N.C."/>
            <person name="Klenk H.P."/>
            <person name="Woyke T."/>
        </authorList>
    </citation>
    <scope>NUCLEOTIDE SEQUENCE [LARGE SCALE GENOMIC DNA]</scope>
    <source>
        <strain evidence="3">ATCC 27775 / DSM 1100 / LMG 10767 / O</strain>
    </source>
</reference>
<reference key="2">
    <citation type="submission" date="2011-04" db="EMBL/GenBank/DDBJ databases">
        <title>Complete sequence of chromosome of Haliscomenobacter hydrossis DSM 1100.</title>
        <authorList>
            <consortium name="US DOE Joint Genome Institute (JGI-PGF)"/>
            <person name="Lucas S."/>
            <person name="Han J."/>
            <person name="Lapidus A."/>
            <person name="Bruce D."/>
            <person name="Goodwin L."/>
            <person name="Pitluck S."/>
            <person name="Peters L."/>
            <person name="Kyrpides N."/>
            <person name="Mavromatis K."/>
            <person name="Ivanova N."/>
            <person name="Ovchinnikova G."/>
            <person name="Pagani I."/>
            <person name="Daligault H."/>
            <person name="Detter J.C."/>
            <person name="Han C."/>
            <person name="Land M."/>
            <person name="Hauser L."/>
            <person name="Markowitz V."/>
            <person name="Cheng J.-F."/>
            <person name="Hugenholtz P."/>
            <person name="Woyke T."/>
            <person name="Wu D."/>
            <person name="Verbarg S."/>
            <person name="Frueling A."/>
            <person name="Brambilla E."/>
            <person name="Klenk H.-P."/>
            <person name="Eisen J.A."/>
        </authorList>
    </citation>
    <scope>NUCLEOTIDE SEQUENCE</scope>
    <source>
        <strain>DSM 1100</strain>
    </source>
</reference>
<feature type="transmembrane region" description="Helical" evidence="1">
    <location>
        <begin position="514"/>
        <end position="540"/>
    </location>
</feature>
<dbReference type="Proteomes" id="UP000008461">
    <property type="component" value="Chromosome"/>
</dbReference>
<feature type="transmembrane region" description="Helical" evidence="1">
    <location>
        <begin position="261"/>
        <end position="282"/>
    </location>
</feature>
<keyword evidence="1" id="KW-1133">Transmembrane helix</keyword>
<feature type="transmembrane region" description="Helical" evidence="1">
    <location>
        <begin position="184"/>
        <end position="202"/>
    </location>
</feature>
<sequence length="617" mass="69930">MRETQFIEQNKEKWGEFENILEDEYKDPDKLNDLFIQITDDLSYSRTFYPNRSVRVYLNGLAQSIFHDVHKSPTSPWRAFQHFWLEELPQLYFEARRDMLVAFLVFALALGIGVLSCAMDPDFPEIILGQSYLDMTESNIKNGDPMAVYKQKGMFNMALGITLNNLMVALLTFLTGVFIGMGSVIVLIFNGIMVGVFQYFFVEKGLFLESFLTIWIHGTIEISCIIVAGAAGLTMGRGLAFPDTYARDRAFQLSARRGMKMMIGIAPLIILAGFIEGFLTRYTDTPQIIRALFILISLGFVLSYFMWYPAIKARIGFAPPLYNTDLNPDLNLKINYRSIKRNGEVFTESFLFLRNHFQTIVILVGGVTALYCTAVFSLSPAINEEVFVLPTDLFLYLGDFDDIIFNHHIAALPFIMGLCVMILTTGVNRLMIRDSDKTWPSWSKLGKDLFAALPGTFVLLLLFYAPGGITWLIGSMVFPLALLWIFINQREAGGNPFTGMQRTFALALPQRGRVWALSLILLSTSMFFLGLMHTGVVGFFLDVLTWIVNLPPEKMDQFGIVFMMALQMFMTFFVFALIIIGMGLLYYTLSGIQDAGDLWEKIGKIGEQRKIRGLERE</sequence>
<feature type="transmembrane region" description="Helical" evidence="1">
    <location>
        <begin position="403"/>
        <end position="424"/>
    </location>
</feature>
<dbReference type="HOGENOM" id="CLU_028722_0_0_10"/>
<evidence type="ECO:0000313" key="2">
    <source>
        <dbReference type="EMBL" id="AEE50896.1"/>
    </source>
</evidence>
<evidence type="ECO:0000313" key="3">
    <source>
        <dbReference type="Proteomes" id="UP000008461"/>
    </source>
</evidence>
<feature type="transmembrane region" description="Helical" evidence="1">
    <location>
        <begin position="445"/>
        <end position="463"/>
    </location>
</feature>
<protein>
    <recommendedName>
        <fullName evidence="4">Stage II sporulation protein M</fullName>
    </recommendedName>
</protein>
<keyword evidence="1" id="KW-0812">Transmembrane</keyword>
<feature type="transmembrane region" description="Helical" evidence="1">
    <location>
        <begin position="154"/>
        <end position="177"/>
    </location>
</feature>
<accession>F4L6R5</accession>
<feature type="transmembrane region" description="Helical" evidence="1">
    <location>
        <begin position="469"/>
        <end position="487"/>
    </location>
</feature>
<dbReference type="AlphaFoldDB" id="F4L6R5"/>
<dbReference type="EMBL" id="CP002691">
    <property type="protein sequence ID" value="AEE50896.1"/>
    <property type="molecule type" value="Genomic_DNA"/>
</dbReference>
<dbReference type="eggNOG" id="COG1300">
    <property type="taxonomic scope" value="Bacteria"/>
</dbReference>
<dbReference type="PANTHER" id="PTHR35337:SF1">
    <property type="entry name" value="SLR1478 PROTEIN"/>
    <property type="match status" value="1"/>
</dbReference>
<feature type="transmembrane region" description="Helical" evidence="1">
    <location>
        <begin position="360"/>
        <end position="383"/>
    </location>
</feature>